<dbReference type="OrthoDB" id="6423603at2759"/>
<dbReference type="Proteomes" id="UP000187013">
    <property type="component" value="Unassembled WGS sequence"/>
</dbReference>
<dbReference type="PANTHER" id="PTHR40370:SF1">
    <property type="entry name" value="DUF3074 DOMAIN-CONTAINING PROTEIN"/>
    <property type="match status" value="1"/>
</dbReference>
<dbReference type="InterPro" id="IPR024500">
    <property type="entry name" value="DUF3074"/>
</dbReference>
<dbReference type="AlphaFoldDB" id="A0A1Q2ZYF7"/>
<feature type="domain" description="DUF3074" evidence="1">
    <location>
        <begin position="61"/>
        <end position="238"/>
    </location>
</feature>
<gene>
    <name evidence="2" type="ORF">ZYGR_0I07050</name>
</gene>
<protein>
    <recommendedName>
        <fullName evidence="1">DUF3074 domain-containing protein</fullName>
    </recommendedName>
</protein>
<dbReference type="eggNOG" id="ENOG502QTT5">
    <property type="taxonomic scope" value="Eukaryota"/>
</dbReference>
<evidence type="ECO:0000313" key="3">
    <source>
        <dbReference type="Proteomes" id="UP000187013"/>
    </source>
</evidence>
<dbReference type="Pfam" id="PF11274">
    <property type="entry name" value="DUF3074"/>
    <property type="match status" value="1"/>
</dbReference>
<evidence type="ECO:0000259" key="1">
    <source>
        <dbReference type="Pfam" id="PF11274"/>
    </source>
</evidence>
<accession>A0A1Q2ZYF7</accession>
<evidence type="ECO:0000313" key="2">
    <source>
        <dbReference type="EMBL" id="GAV48408.1"/>
    </source>
</evidence>
<organism evidence="2 3">
    <name type="scientific">Zygosaccharomyces rouxii</name>
    <dbReference type="NCBI Taxonomy" id="4956"/>
    <lineage>
        <taxon>Eukaryota</taxon>
        <taxon>Fungi</taxon>
        <taxon>Dikarya</taxon>
        <taxon>Ascomycota</taxon>
        <taxon>Saccharomycotina</taxon>
        <taxon>Saccharomycetes</taxon>
        <taxon>Saccharomycetales</taxon>
        <taxon>Saccharomycetaceae</taxon>
        <taxon>Zygosaccharomyces</taxon>
    </lineage>
</organism>
<reference evidence="2 3" key="1">
    <citation type="submission" date="2016-08" db="EMBL/GenBank/DDBJ databases">
        <title>Draft genome sequence of allopolyploid Zygosaccharomyces rouxii.</title>
        <authorList>
            <person name="Watanabe J."/>
            <person name="Uehara K."/>
            <person name="Mogi Y."/>
            <person name="Tsukioka Y."/>
        </authorList>
    </citation>
    <scope>NUCLEOTIDE SEQUENCE [LARGE SCALE GENOMIC DNA]</scope>
    <source>
        <strain evidence="2 3">NBRC 110957</strain>
    </source>
</reference>
<proteinExistence type="predicted"/>
<dbReference type="PANTHER" id="PTHR40370">
    <property type="entry name" value="EXPRESSED PROTEIN"/>
    <property type="match status" value="1"/>
</dbReference>
<comment type="caution">
    <text evidence="2">The sequence shown here is derived from an EMBL/GenBank/DDBJ whole genome shotgun (WGS) entry which is preliminary data.</text>
</comment>
<name>A0A1Q2ZYF7_ZYGRO</name>
<dbReference type="EMBL" id="BDGX01000009">
    <property type="protein sequence ID" value="GAV48408.1"/>
    <property type="molecule type" value="Genomic_DNA"/>
</dbReference>
<sequence length="242" mass="27524">MIIDTNQYSSEQLPKSGEELWAAADAISKEVNRSWKKGKLYKFNKGIEVQTYSTTKKGEQWLCRVSKHNLTKQQYSKVLYALLGVEEGPDGKWTMPERSRRSIIEAQYIDVLKRVNIEEEVNGWVRINSQYELGGPLAARDFNQWVYPMEPFKDANGIEASLVVSLRADNDIKPEAKAKGHVPAWYVSVERLEYNYSTSEFTWLNCSASDAGGNIPKWLQSATIAKTVAQDVPNLFDYLGMN</sequence>
<dbReference type="SUPFAM" id="SSF55961">
    <property type="entry name" value="Bet v1-like"/>
    <property type="match status" value="1"/>
</dbReference>